<evidence type="ECO:0000313" key="1">
    <source>
        <dbReference type="EMBL" id="UYV70588.1"/>
    </source>
</evidence>
<dbReference type="Proteomes" id="UP001235939">
    <property type="component" value="Chromosome 07"/>
</dbReference>
<protein>
    <submittedName>
        <fullName evidence="1">Uncharacterized protein</fullName>
    </submittedName>
</protein>
<accession>A0ABY6KS87</accession>
<dbReference type="EMBL" id="CP092869">
    <property type="protein sequence ID" value="UYV70588.1"/>
    <property type="molecule type" value="Genomic_DNA"/>
</dbReference>
<proteinExistence type="predicted"/>
<gene>
    <name evidence="1" type="ORF">LAZ67_7003622</name>
</gene>
<keyword evidence="2" id="KW-1185">Reference proteome</keyword>
<organism evidence="1 2">
    <name type="scientific">Cordylochernes scorpioides</name>
    <dbReference type="NCBI Taxonomy" id="51811"/>
    <lineage>
        <taxon>Eukaryota</taxon>
        <taxon>Metazoa</taxon>
        <taxon>Ecdysozoa</taxon>
        <taxon>Arthropoda</taxon>
        <taxon>Chelicerata</taxon>
        <taxon>Arachnida</taxon>
        <taxon>Pseudoscorpiones</taxon>
        <taxon>Cheliferoidea</taxon>
        <taxon>Chernetidae</taxon>
        <taxon>Cordylochernes</taxon>
    </lineage>
</organism>
<name>A0ABY6KS87_9ARAC</name>
<evidence type="ECO:0000313" key="2">
    <source>
        <dbReference type="Proteomes" id="UP001235939"/>
    </source>
</evidence>
<sequence length="314" mass="34936">MSTPVSLDTTEGMVAMMSSTSLVSRLAPMSPLAPATITTLLHWDSGAATSAATCGHTIHIEVSMSVVGIQPHVHHRGFLVFLEGFGFLEQLLGFSLCLGFNGEGLGLSLELLTHTWSHTQSCGAAGLTLTDWASASASMMTRFLRPQKLCRKVWHVLLYFHKWNQTLAQPELPVGFSQFLQPVFLSFRRTADGGLQLLLPAQDLLLLHQNLLRALHHLDLHLLLLDHLLGLGSLEAVGQIRLCFLHTTGRKHFSIRHQTRTAKTATTPETIEKVHNIVLDDRRVCEIAEAVGIWEERVWRILHEELGMQKLCVR</sequence>
<reference evidence="1 2" key="1">
    <citation type="submission" date="2022-01" db="EMBL/GenBank/DDBJ databases">
        <title>A chromosomal length assembly of Cordylochernes scorpioides.</title>
        <authorList>
            <person name="Zeh D."/>
            <person name="Zeh J."/>
        </authorList>
    </citation>
    <scope>NUCLEOTIDE SEQUENCE [LARGE SCALE GENOMIC DNA]</scope>
    <source>
        <strain evidence="1">IN4F17</strain>
        <tissue evidence="1">Whole Body</tissue>
    </source>
</reference>